<dbReference type="EMBL" id="JAUSWV010000002">
    <property type="protein sequence ID" value="MDQ0578516.1"/>
    <property type="molecule type" value="Genomic_DNA"/>
</dbReference>
<comment type="caution">
    <text evidence="2">The sequence shown here is derived from an EMBL/GenBank/DDBJ whole genome shotgun (WGS) entry which is preliminary data.</text>
</comment>
<evidence type="ECO:0000313" key="2">
    <source>
        <dbReference type="EMBL" id="MDQ0578516.1"/>
    </source>
</evidence>
<accession>A0ABU0NHG3</accession>
<gene>
    <name evidence="2" type="ORF">QF030_000694</name>
</gene>
<feature type="region of interest" description="Disordered" evidence="1">
    <location>
        <begin position="37"/>
        <end position="59"/>
    </location>
</feature>
<proteinExistence type="predicted"/>
<feature type="compositionally biased region" description="Acidic residues" evidence="1">
    <location>
        <begin position="48"/>
        <end position="59"/>
    </location>
</feature>
<protein>
    <submittedName>
        <fullName evidence="2">Transcriptional regulator</fullName>
    </submittedName>
</protein>
<evidence type="ECO:0000313" key="3">
    <source>
        <dbReference type="Proteomes" id="UP001230654"/>
    </source>
</evidence>
<reference evidence="2 3" key="1">
    <citation type="submission" date="2023-07" db="EMBL/GenBank/DDBJ databases">
        <title>Comparative genomics of wheat-associated soil bacteria to identify genetic determinants of phenazine resistance.</title>
        <authorList>
            <person name="Mouncey N."/>
        </authorList>
    </citation>
    <scope>NUCLEOTIDE SEQUENCE [LARGE SCALE GENOMIC DNA]</scope>
    <source>
        <strain evidence="2 3">B2I6</strain>
    </source>
</reference>
<keyword evidence="3" id="KW-1185">Reference proteome</keyword>
<dbReference type="RefSeq" id="WP_307161130.1">
    <property type="nucleotide sequence ID" value="NZ_JAUSWV010000002.1"/>
</dbReference>
<organism evidence="2 3">
    <name type="scientific">Streptomyces rishiriensis</name>
    <dbReference type="NCBI Taxonomy" id="68264"/>
    <lineage>
        <taxon>Bacteria</taxon>
        <taxon>Bacillati</taxon>
        <taxon>Actinomycetota</taxon>
        <taxon>Actinomycetes</taxon>
        <taxon>Kitasatosporales</taxon>
        <taxon>Streptomycetaceae</taxon>
        <taxon>Streptomyces</taxon>
    </lineage>
</organism>
<sequence length="59" mass="6429">MVGITEIYGHWFAGRSQSESAVSLGWDRKTIRKYLTPAEASGTALGEQSDDPLVEETEG</sequence>
<evidence type="ECO:0000256" key="1">
    <source>
        <dbReference type="SAM" id="MobiDB-lite"/>
    </source>
</evidence>
<dbReference type="Proteomes" id="UP001230654">
    <property type="component" value="Unassembled WGS sequence"/>
</dbReference>
<name>A0ABU0NHG3_STRRH</name>